<sequence length="110" mass="12591">MVQKQGIPSSTKFMHFENIVGEGSSWRLQSRQHSCRGPRIAILVVIEADTGIEFYKHAMCKSSIISNGSSVLQFFTLGKNTISDNETLRRTEGRCRQLCIFILMIRLRRK</sequence>
<name>A0A016TNT5_9BILA</name>
<dbReference type="Proteomes" id="UP000024635">
    <property type="component" value="Unassembled WGS sequence"/>
</dbReference>
<gene>
    <name evidence="1" type="primary">Acey_s0089.g2220</name>
    <name evidence="1" type="ORF">Y032_0089g2220</name>
</gene>
<reference evidence="2" key="1">
    <citation type="journal article" date="2015" name="Nat. Genet.">
        <title>The genome and transcriptome of the zoonotic hookworm Ancylostoma ceylanicum identify infection-specific gene families.</title>
        <authorList>
            <person name="Schwarz E.M."/>
            <person name="Hu Y."/>
            <person name="Antoshechkin I."/>
            <person name="Miller M.M."/>
            <person name="Sternberg P.W."/>
            <person name="Aroian R.V."/>
        </authorList>
    </citation>
    <scope>NUCLEOTIDE SEQUENCE</scope>
    <source>
        <strain evidence="2">HY135</strain>
    </source>
</reference>
<keyword evidence="2" id="KW-1185">Reference proteome</keyword>
<protein>
    <submittedName>
        <fullName evidence="1">Uncharacterized protein</fullName>
    </submittedName>
</protein>
<dbReference type="AlphaFoldDB" id="A0A016TNT5"/>
<accession>A0A016TNT5</accession>
<proteinExistence type="predicted"/>
<dbReference type="EMBL" id="JARK01001425">
    <property type="protein sequence ID" value="EYC04113.1"/>
    <property type="molecule type" value="Genomic_DNA"/>
</dbReference>
<comment type="caution">
    <text evidence="1">The sequence shown here is derived from an EMBL/GenBank/DDBJ whole genome shotgun (WGS) entry which is preliminary data.</text>
</comment>
<organism evidence="1 2">
    <name type="scientific">Ancylostoma ceylanicum</name>
    <dbReference type="NCBI Taxonomy" id="53326"/>
    <lineage>
        <taxon>Eukaryota</taxon>
        <taxon>Metazoa</taxon>
        <taxon>Ecdysozoa</taxon>
        <taxon>Nematoda</taxon>
        <taxon>Chromadorea</taxon>
        <taxon>Rhabditida</taxon>
        <taxon>Rhabditina</taxon>
        <taxon>Rhabditomorpha</taxon>
        <taxon>Strongyloidea</taxon>
        <taxon>Ancylostomatidae</taxon>
        <taxon>Ancylostomatinae</taxon>
        <taxon>Ancylostoma</taxon>
    </lineage>
</organism>
<evidence type="ECO:0000313" key="2">
    <source>
        <dbReference type="Proteomes" id="UP000024635"/>
    </source>
</evidence>
<evidence type="ECO:0000313" key="1">
    <source>
        <dbReference type="EMBL" id="EYC04113.1"/>
    </source>
</evidence>
<dbReference type="OrthoDB" id="407658at2759"/>